<dbReference type="PANTHER" id="PTHR10900:SF77">
    <property type="entry name" value="FI19380P1"/>
    <property type="match status" value="1"/>
</dbReference>
<dbReference type="Gene3D" id="2.30.180.10">
    <property type="entry name" value="FAS1 domain"/>
    <property type="match status" value="1"/>
</dbReference>
<dbReference type="Pfam" id="PF02469">
    <property type="entry name" value="Fasciclin"/>
    <property type="match status" value="1"/>
</dbReference>
<protein>
    <submittedName>
        <fullName evidence="2">LRC6</fullName>
    </submittedName>
</protein>
<dbReference type="GO" id="GO:0005615">
    <property type="term" value="C:extracellular space"/>
    <property type="evidence" value="ECO:0007669"/>
    <property type="project" value="TreeGrafter"/>
</dbReference>
<evidence type="ECO:0000313" key="2">
    <source>
        <dbReference type="EMBL" id="ATG31126.1"/>
    </source>
</evidence>
<accession>A0A291FEB4</accession>
<dbReference type="AlphaFoldDB" id="A0A291FEB4"/>
<dbReference type="FunFam" id="2.30.180.10:FF:000014">
    <property type="entry name" value="Stabilin 1"/>
    <property type="match status" value="1"/>
</dbReference>
<reference evidence="2" key="1">
    <citation type="journal article" date="2017" name="Nature">
        <title>Structure of phycobilisome from the red alga Griffithsia pacifica.</title>
        <authorList>
            <person name="Zhang J."/>
            <person name="Ma J."/>
            <person name="Liu D."/>
            <person name="Qin S."/>
            <person name="Sun S."/>
            <person name="Zhao J."/>
            <person name="Sui S.F."/>
        </authorList>
    </citation>
    <scope>NUCLEOTIDE SEQUENCE</scope>
</reference>
<dbReference type="PANTHER" id="PTHR10900">
    <property type="entry name" value="PERIOSTIN-RELATED"/>
    <property type="match status" value="1"/>
</dbReference>
<dbReference type="InterPro" id="IPR036378">
    <property type="entry name" value="FAS1_dom_sf"/>
</dbReference>
<dbReference type="IntAct" id="A0A291FEB4">
    <property type="interactions" value="1"/>
</dbReference>
<dbReference type="SMART" id="SM00554">
    <property type="entry name" value="FAS1"/>
    <property type="match status" value="1"/>
</dbReference>
<dbReference type="EMBL" id="MF523555">
    <property type="protein sequence ID" value="ATG31126.1"/>
    <property type="molecule type" value="mRNA"/>
</dbReference>
<dbReference type="InterPro" id="IPR050904">
    <property type="entry name" value="Adhesion/Biosynth-related"/>
</dbReference>
<evidence type="ECO:0000259" key="1">
    <source>
        <dbReference type="PROSITE" id="PS50213"/>
    </source>
</evidence>
<name>A0A291FEB4_GRIPA</name>
<gene>
    <name evidence="2" type="primary">rpeGr6</name>
</gene>
<dbReference type="PROSITE" id="PS50213">
    <property type="entry name" value="FAS1"/>
    <property type="match status" value="1"/>
</dbReference>
<feature type="domain" description="FAS1" evidence="1">
    <location>
        <begin position="71"/>
        <end position="208"/>
    </location>
</feature>
<dbReference type="InterPro" id="IPR000782">
    <property type="entry name" value="FAS1_domain"/>
</dbReference>
<organism evidence="2">
    <name type="scientific">Griffithsia pacifica</name>
    <name type="common">Red alga</name>
    <dbReference type="NCBI Taxonomy" id="35689"/>
    <lineage>
        <taxon>Eukaryota</taxon>
        <taxon>Rhodophyta</taxon>
        <taxon>Florideophyceae</taxon>
        <taxon>Rhodymeniophycidae</taxon>
        <taxon>Ceramiales</taxon>
        <taxon>Ceramiaceae</taxon>
        <taxon>Griffithsia</taxon>
    </lineage>
</organism>
<proteinExistence type="evidence at transcript level"/>
<sequence>MQAFIPSSSLSALTGAPVQKSSALTSLRTTRSATPCTTRMAAYPYTGSGYGGVGVPYANDKVGQLYKVTPTSNIVDTAASVSIFSTLVTLLAQTGLDYELKKSGPFTVFAPTNDAFTDLLNAHGFASFGPLLRPGNTDTLRDVLLYHVVRGTYDARDVVGKSVTVETMGGDEVTISCMKRKLVVGSSAVIRKDVSCSNGVIHVIKSVLKPPSYVRPDIRPQSQPMPESIVQDVYGKMLTPRQALGIDAAPESGALTSFYQ</sequence>
<dbReference type="SUPFAM" id="SSF82153">
    <property type="entry name" value="FAS1 domain"/>
    <property type="match status" value="1"/>
</dbReference>